<evidence type="ECO:0000313" key="2">
    <source>
        <dbReference type="Proteomes" id="UP000800200"/>
    </source>
</evidence>
<dbReference type="AlphaFoldDB" id="A0A6A6D9Z0"/>
<reference evidence="1" key="1">
    <citation type="journal article" date="2020" name="Stud. Mycol.">
        <title>101 Dothideomycetes genomes: a test case for predicting lifestyles and emergence of pathogens.</title>
        <authorList>
            <person name="Haridas S."/>
            <person name="Albert R."/>
            <person name="Binder M."/>
            <person name="Bloem J."/>
            <person name="Labutti K."/>
            <person name="Salamov A."/>
            <person name="Andreopoulos B."/>
            <person name="Baker S."/>
            <person name="Barry K."/>
            <person name="Bills G."/>
            <person name="Bluhm B."/>
            <person name="Cannon C."/>
            <person name="Castanera R."/>
            <person name="Culley D."/>
            <person name="Daum C."/>
            <person name="Ezra D."/>
            <person name="Gonzalez J."/>
            <person name="Henrissat B."/>
            <person name="Kuo A."/>
            <person name="Liang C."/>
            <person name="Lipzen A."/>
            <person name="Lutzoni F."/>
            <person name="Magnuson J."/>
            <person name="Mondo S."/>
            <person name="Nolan M."/>
            <person name="Ohm R."/>
            <person name="Pangilinan J."/>
            <person name="Park H.-J."/>
            <person name="Ramirez L."/>
            <person name="Alfaro M."/>
            <person name="Sun H."/>
            <person name="Tritt A."/>
            <person name="Yoshinaga Y."/>
            <person name="Zwiers L.-H."/>
            <person name="Turgeon B."/>
            <person name="Goodwin S."/>
            <person name="Spatafora J."/>
            <person name="Crous P."/>
            <person name="Grigoriev I."/>
        </authorList>
    </citation>
    <scope>NUCLEOTIDE SEQUENCE</scope>
    <source>
        <strain evidence="1">CBS 207.26</strain>
    </source>
</reference>
<gene>
    <name evidence="1" type="ORF">K469DRAFT_69194</name>
</gene>
<organism evidence="1 2">
    <name type="scientific">Zopfia rhizophila CBS 207.26</name>
    <dbReference type="NCBI Taxonomy" id="1314779"/>
    <lineage>
        <taxon>Eukaryota</taxon>
        <taxon>Fungi</taxon>
        <taxon>Dikarya</taxon>
        <taxon>Ascomycota</taxon>
        <taxon>Pezizomycotina</taxon>
        <taxon>Dothideomycetes</taxon>
        <taxon>Dothideomycetes incertae sedis</taxon>
        <taxon>Zopfiaceae</taxon>
        <taxon>Zopfia</taxon>
    </lineage>
</organism>
<dbReference type="EMBL" id="ML994736">
    <property type="protein sequence ID" value="KAF2175338.1"/>
    <property type="molecule type" value="Genomic_DNA"/>
</dbReference>
<protein>
    <submittedName>
        <fullName evidence="1">Uncharacterized protein</fullName>
    </submittedName>
</protein>
<keyword evidence="2" id="KW-1185">Reference proteome</keyword>
<name>A0A6A6D9Z0_9PEZI</name>
<dbReference type="Proteomes" id="UP000800200">
    <property type="component" value="Unassembled WGS sequence"/>
</dbReference>
<evidence type="ECO:0000313" key="1">
    <source>
        <dbReference type="EMBL" id="KAF2175338.1"/>
    </source>
</evidence>
<sequence>MIGYFNDGHYPILIRLRGSVDWVWNFLHNHLFLLNRSPFASWPFPLTTHLFYIDVVMEHAQSLQQCLLCHMNPRNDELVTAGMHLDTPHTFSNLRQAINNELSSKSPLFLPYKEALCQKFPCFSCKIGPPVVLIHLDCFRYLRQFYPRSGLTLKQIVKFWPRGSNSIALSARQKSTREKHSFVDYFSKYIYPLAQQAANPDFQNLIFLPVLPRELLSNIAYFSWPCAIQQPLIVMAEAGSCLRVYGKKPDPDFYLEFPGSEVSFERLFLSGTSYIAKINSDSRKIRHGNIPRNIIIARDDIGITDVDFDGGSSPLHQTLRHGYWYKTIQPAARYFKLHVHSQVLLLCSFISIADPASTLSQTSA</sequence>
<accession>A0A6A6D9Z0</accession>
<proteinExistence type="predicted"/>